<feature type="transmembrane region" description="Helical" evidence="1">
    <location>
        <begin position="25"/>
        <end position="51"/>
    </location>
</feature>
<dbReference type="AlphaFoldDB" id="A0A0G2F6Z3"/>
<gene>
    <name evidence="2" type="ORF">UCDDA912_g10079</name>
</gene>
<keyword evidence="1" id="KW-0472">Membrane</keyword>
<reference evidence="2 3" key="1">
    <citation type="submission" date="2015-05" db="EMBL/GenBank/DDBJ databases">
        <title>Distinctive expansion of gene families associated with plant cell wall degradation and secondary metabolism in the genomes of grapevine trunk pathogens.</title>
        <authorList>
            <person name="Lawrence D.P."/>
            <person name="Travadon R."/>
            <person name="Rolshausen P.E."/>
            <person name="Baumgartner K."/>
        </authorList>
    </citation>
    <scope>NUCLEOTIDE SEQUENCE [LARGE SCALE GENOMIC DNA]</scope>
    <source>
        <strain evidence="2">DA912</strain>
    </source>
</reference>
<keyword evidence="1" id="KW-1133">Transmembrane helix</keyword>
<keyword evidence="3" id="KW-1185">Reference proteome</keyword>
<feature type="transmembrane region" description="Helical" evidence="1">
    <location>
        <begin position="63"/>
        <end position="87"/>
    </location>
</feature>
<keyword evidence="1" id="KW-0812">Transmembrane</keyword>
<dbReference type="EMBL" id="LCUC01000569">
    <property type="protein sequence ID" value="KKY29981.1"/>
    <property type="molecule type" value="Genomic_DNA"/>
</dbReference>
<comment type="caution">
    <text evidence="2">The sequence shown here is derived from an EMBL/GenBank/DDBJ whole genome shotgun (WGS) entry which is preliminary data.</text>
</comment>
<evidence type="ECO:0000313" key="2">
    <source>
        <dbReference type="EMBL" id="KKY29981.1"/>
    </source>
</evidence>
<evidence type="ECO:0000256" key="1">
    <source>
        <dbReference type="SAM" id="Phobius"/>
    </source>
</evidence>
<dbReference type="OrthoDB" id="4987761at2759"/>
<evidence type="ECO:0008006" key="4">
    <source>
        <dbReference type="Google" id="ProtNLM"/>
    </source>
</evidence>
<protein>
    <recommendedName>
        <fullName evidence="4">Integral membrane protein</fullName>
    </recommendedName>
</protein>
<reference evidence="2 3" key="2">
    <citation type="submission" date="2015-05" db="EMBL/GenBank/DDBJ databases">
        <authorList>
            <person name="Morales-Cruz A."/>
            <person name="Amrine K.C."/>
            <person name="Cantu D."/>
        </authorList>
    </citation>
    <scope>NUCLEOTIDE SEQUENCE [LARGE SCALE GENOMIC DNA]</scope>
    <source>
        <strain evidence="2">DA912</strain>
    </source>
</reference>
<name>A0A0G2F6Z3_9PEZI</name>
<evidence type="ECO:0000313" key="3">
    <source>
        <dbReference type="Proteomes" id="UP000034680"/>
    </source>
</evidence>
<accession>A0A0G2F6Z3</accession>
<organism evidence="2 3">
    <name type="scientific">Diaporthe ampelina</name>
    <dbReference type="NCBI Taxonomy" id="1214573"/>
    <lineage>
        <taxon>Eukaryota</taxon>
        <taxon>Fungi</taxon>
        <taxon>Dikarya</taxon>
        <taxon>Ascomycota</taxon>
        <taxon>Pezizomycotina</taxon>
        <taxon>Sordariomycetes</taxon>
        <taxon>Sordariomycetidae</taxon>
        <taxon>Diaporthales</taxon>
        <taxon>Diaporthaceae</taxon>
        <taxon>Diaporthe</taxon>
    </lineage>
</organism>
<dbReference type="Proteomes" id="UP000034680">
    <property type="component" value="Unassembled WGS sequence"/>
</dbReference>
<proteinExistence type="predicted"/>
<sequence>MTSIGFQQIDMSVNTVLAISPQDHLAITIVGVAWVSTAYALGMIWTALALIDRWRGTHGEGNINFVSVIAALVMAAAWPIVLAALIVM</sequence>